<protein>
    <submittedName>
        <fullName evidence="2">Uncharacterized protein</fullName>
    </submittedName>
</protein>
<dbReference type="AlphaFoldDB" id="A0A1I1T3N5"/>
<organism evidence="2 3">
    <name type="scientific">Lactobacillus bombicola</name>
    <dbReference type="NCBI Taxonomy" id="1505723"/>
    <lineage>
        <taxon>Bacteria</taxon>
        <taxon>Bacillati</taxon>
        <taxon>Bacillota</taxon>
        <taxon>Bacilli</taxon>
        <taxon>Lactobacillales</taxon>
        <taxon>Lactobacillaceae</taxon>
        <taxon>Lactobacillus</taxon>
    </lineage>
</organism>
<evidence type="ECO:0000313" key="3">
    <source>
        <dbReference type="Proteomes" id="UP000199599"/>
    </source>
</evidence>
<dbReference type="STRING" id="1505723.SAMN04487792_1265"/>
<dbReference type="Proteomes" id="UP000199599">
    <property type="component" value="Unassembled WGS sequence"/>
</dbReference>
<keyword evidence="1" id="KW-0472">Membrane</keyword>
<sequence>MKKEKVTPKEVARRNGLFMWTVFVIVINLVQILFKNWLTSLVAMVGTIYALYRVVVYDNPKNRLSQKYYDWRGNKINK</sequence>
<keyword evidence="1" id="KW-1133">Transmembrane helix</keyword>
<evidence type="ECO:0000313" key="2">
    <source>
        <dbReference type="EMBL" id="SFD53259.1"/>
    </source>
</evidence>
<proteinExistence type="predicted"/>
<gene>
    <name evidence="2" type="ORF">SAMN04487792_1265</name>
</gene>
<dbReference type="RefSeq" id="WP_090093559.1">
    <property type="nucleotide sequence ID" value="NZ_CBCRVU010000005.1"/>
</dbReference>
<evidence type="ECO:0000256" key="1">
    <source>
        <dbReference type="SAM" id="Phobius"/>
    </source>
</evidence>
<keyword evidence="1" id="KW-0812">Transmembrane</keyword>
<feature type="transmembrane region" description="Helical" evidence="1">
    <location>
        <begin position="40"/>
        <end position="57"/>
    </location>
</feature>
<reference evidence="3" key="1">
    <citation type="submission" date="2016-10" db="EMBL/GenBank/DDBJ databases">
        <authorList>
            <person name="Varghese N."/>
            <person name="Submissions S."/>
        </authorList>
    </citation>
    <scope>NUCLEOTIDE SEQUENCE [LARGE SCALE GENOMIC DNA]</scope>
    <source>
        <strain evidence="3">R-53102</strain>
    </source>
</reference>
<name>A0A1I1T3N5_9LACO</name>
<dbReference type="EMBL" id="FOMN01000007">
    <property type="protein sequence ID" value="SFD53259.1"/>
    <property type="molecule type" value="Genomic_DNA"/>
</dbReference>
<feature type="transmembrane region" description="Helical" evidence="1">
    <location>
        <begin position="16"/>
        <end position="34"/>
    </location>
</feature>
<accession>A0A1I1T3N5</accession>